<feature type="region of interest" description="Disordered" evidence="1">
    <location>
        <begin position="207"/>
        <end position="235"/>
    </location>
</feature>
<dbReference type="EMBL" id="JAUCGQ010000003">
    <property type="protein sequence ID" value="MDM7856436.1"/>
    <property type="molecule type" value="Genomic_DNA"/>
</dbReference>
<evidence type="ECO:0000256" key="2">
    <source>
        <dbReference type="SAM" id="Phobius"/>
    </source>
</evidence>
<proteinExistence type="predicted"/>
<evidence type="ECO:0000313" key="4">
    <source>
        <dbReference type="Proteomes" id="UP001529338"/>
    </source>
</evidence>
<evidence type="ECO:0000256" key="1">
    <source>
        <dbReference type="SAM" id="MobiDB-lite"/>
    </source>
</evidence>
<reference evidence="3 4" key="1">
    <citation type="submission" date="2023-06" db="EMBL/GenBank/DDBJ databases">
        <title>Cellulomonas sp. MW4 Whole genome sequence.</title>
        <authorList>
            <person name="Park S."/>
        </authorList>
    </citation>
    <scope>NUCLEOTIDE SEQUENCE [LARGE SCALE GENOMIC DNA]</scope>
    <source>
        <strain evidence="3 4">MW4</strain>
    </source>
</reference>
<organism evidence="3 4">
    <name type="scientific">Cellulomonas alba</name>
    <dbReference type="NCBI Taxonomy" id="3053467"/>
    <lineage>
        <taxon>Bacteria</taxon>
        <taxon>Bacillati</taxon>
        <taxon>Actinomycetota</taxon>
        <taxon>Actinomycetes</taxon>
        <taxon>Micrococcales</taxon>
        <taxon>Cellulomonadaceae</taxon>
        <taxon>Cellulomonas</taxon>
    </lineage>
</organism>
<keyword evidence="2" id="KW-0472">Membrane</keyword>
<dbReference type="Proteomes" id="UP001529338">
    <property type="component" value="Unassembled WGS sequence"/>
</dbReference>
<keyword evidence="2" id="KW-0812">Transmembrane</keyword>
<feature type="transmembrane region" description="Helical" evidence="2">
    <location>
        <begin position="173"/>
        <end position="195"/>
    </location>
</feature>
<sequence length="235" mass="25345">MAVVVGLYRLALAAITLVALFWAPSSGPYFHLTDFVYFTDQSNLLMAVVMVWGAVAVLGRRRGPQPWLWGAVTLYLLITALVAQFVLDPPAPGAEIIELGLTKVGVVHQLAPIATFVHFLLMVPHRRLRIRVALSWLAYPVAYIAFIVVRGVVSPDSAYPYGFIDVDDIGYGGLLLNILIYGVGFWVLGLVLVGIDRLLPARTLIGPRDEPAPPPTSEPPAGAADPSPRASVDPA</sequence>
<accession>A0ABT7SJS5</accession>
<evidence type="ECO:0000313" key="3">
    <source>
        <dbReference type="EMBL" id="MDM7856436.1"/>
    </source>
</evidence>
<comment type="caution">
    <text evidence="3">The sequence shown here is derived from an EMBL/GenBank/DDBJ whole genome shotgun (WGS) entry which is preliminary data.</text>
</comment>
<dbReference type="RefSeq" id="WP_289456605.1">
    <property type="nucleotide sequence ID" value="NZ_JAUCGQ010000003.1"/>
</dbReference>
<name>A0ABT7SJS5_9CELL</name>
<feature type="transmembrane region" description="Helical" evidence="2">
    <location>
        <begin position="66"/>
        <end position="86"/>
    </location>
</feature>
<gene>
    <name evidence="3" type="ORF">QRT04_15975</name>
</gene>
<keyword evidence="4" id="KW-1185">Reference proteome</keyword>
<feature type="transmembrane region" description="Helical" evidence="2">
    <location>
        <begin position="42"/>
        <end position="59"/>
    </location>
</feature>
<keyword evidence="2" id="KW-1133">Transmembrane helix</keyword>
<dbReference type="InterPro" id="IPR049713">
    <property type="entry name" value="Pr6Pr-like"/>
</dbReference>
<feature type="transmembrane region" description="Helical" evidence="2">
    <location>
        <begin position="106"/>
        <end position="124"/>
    </location>
</feature>
<feature type="transmembrane region" description="Helical" evidence="2">
    <location>
        <begin position="136"/>
        <end position="153"/>
    </location>
</feature>
<dbReference type="NCBIfam" id="NF038065">
    <property type="entry name" value="Pr6Pr"/>
    <property type="match status" value="1"/>
</dbReference>
<protein>
    <submittedName>
        <fullName evidence="3">Pr6Pr family membrane protein</fullName>
    </submittedName>
</protein>